<reference evidence="4" key="2">
    <citation type="submission" date="2019-06" db="EMBL/GenBank/DDBJ databases">
        <title>Genomics analysis of Aphanomyces spp. identifies a new class of oomycete effector associated with host adaptation.</title>
        <authorList>
            <person name="Gaulin E."/>
        </authorList>
    </citation>
    <scope>NUCLEOTIDE SEQUENCE</scope>
    <source>
        <strain evidence="4">CBS 578.67</strain>
    </source>
</reference>
<evidence type="ECO:0000259" key="3">
    <source>
        <dbReference type="PROSITE" id="PS50006"/>
    </source>
</evidence>
<organism evidence="5 6">
    <name type="scientific">Aphanomyces stellatus</name>
    <dbReference type="NCBI Taxonomy" id="120398"/>
    <lineage>
        <taxon>Eukaryota</taxon>
        <taxon>Sar</taxon>
        <taxon>Stramenopiles</taxon>
        <taxon>Oomycota</taxon>
        <taxon>Saprolegniomycetes</taxon>
        <taxon>Saprolegniales</taxon>
        <taxon>Verrucalvaceae</taxon>
        <taxon>Aphanomyces</taxon>
    </lineage>
</organism>
<evidence type="ECO:0000256" key="1">
    <source>
        <dbReference type="SAM" id="Coils"/>
    </source>
</evidence>
<feature type="compositionally biased region" description="Acidic residues" evidence="2">
    <location>
        <begin position="153"/>
        <end position="170"/>
    </location>
</feature>
<sequence>MLMLQCHNDVYELKPGRNVVGNDDAHCHIVLLGKHMASVHATIDVSKDMREATIVPGPSAAVVHRNGAVIAAAPVRTRLVLGDAIAFGTGDDALIFKFDAMVTHSVGASIDALNRKKALLHELNHVLVAYLNDNFVSAQLLDSAKRSNQSFDIDSDDDDDVADTAEDESNENNPPDAAENTTHDRSFDTNEHATPLLPMHPHGVVQHCRKRRQVKPVSGVKPQILRGPEIASTHATIDLSAGGAIVTDLGSANGVYFNGVRITRPQMLVHGDVISFSEAGTPYKFDLAASPSVAKSIASSVRSSAPPPMFSMQASISRDTQEDPARPSHSLRQSKVFPSYQDTGATDAALLNIVERQLLRRRSSSSSAPASSLRTSMTKPGGVHLSPTHRDFLERQKLRLSQKIRDVNNIMLGATHIQDTYLAAKLKQVDHDGFGGGDSDDDELPETSEKQPVMAPPTSSMIPPPWTKPHAIVEASQDDDIDDDDELPEMVEKLPEFPADGADMSSAVDPTASPQQMTCQPSPPKPSRPPVSDSVRRLVDARIQTHRVKAYMHAWDLWRTAVRLRRQREKQQQKETAAKTIHRLVAAVRLRQTIAARVGARRTRRLRDTRLQRVLTLMTKQHWRLAVATWRTATREIWVHDRLAAHVAQRQWARGAERAAFQRWKDAWTRTTQRRAALGRLMRHGTHAARLRGFLQWQAWCLESEAKVALAKVLDEQTKHKMLVQTMTAQSQAEASAWSEQAKEMHEAVQTEAALKQEIAALKASAIVSTADVGVQTNGAKASSEARASLLSHTLLKTVVGEVKEKNLRAVIESLEDELQATQDREAKLHDEYKQLLDTMVRHSAQLDEAKQTIKQHQETMAAAEMAKDATEKEAGVARRAAADREAALQKRIDELDTAMTDVRRRDDLKKSMETKTQNETLEMMDEACKRAEEWKAKFGTVEAEMRKKEAEWFKLTLARESDGVKWSEKIDALEKELARARETDVKKGNAEWAEKIDALEKELAQARQADVKKGKVEAPLTSIDLDTHTKMLEAVERKLTIATKQLNAKREEERAMHETKVQQHAQFNSHVESFLEDLVSKYDLRLLRVGGELELLLAHGEKDRKVAQFRAASNLVGYVQEDKLTQYETLSKLQEELLQLQTLALTSPPTATTNYETPLSWTQNTQFLYDMLMQRIQRLHQLHESLAHQAATMGEGYDTKKLEFASFLVETMYTRQVDFAGRATSLLQQISHVQAGLHTAMSDQP</sequence>
<dbReference type="Pfam" id="PF00498">
    <property type="entry name" value="FHA"/>
    <property type="match status" value="1"/>
</dbReference>
<feature type="coiled-coil region" evidence="1">
    <location>
        <begin position="805"/>
        <end position="906"/>
    </location>
</feature>
<accession>A0A485LG93</accession>
<dbReference type="AlphaFoldDB" id="A0A485LG93"/>
<feature type="region of interest" description="Disordered" evidence="2">
    <location>
        <begin position="361"/>
        <end position="389"/>
    </location>
</feature>
<dbReference type="SUPFAM" id="SSF49879">
    <property type="entry name" value="SMAD/FHA domain"/>
    <property type="match status" value="2"/>
</dbReference>
<name>A0A485LG93_9STRA</name>
<feature type="compositionally biased region" description="Basic and acidic residues" evidence="2">
    <location>
        <begin position="181"/>
        <end position="191"/>
    </location>
</feature>
<evidence type="ECO:0000256" key="2">
    <source>
        <dbReference type="SAM" id="MobiDB-lite"/>
    </source>
</evidence>
<dbReference type="InterPro" id="IPR000253">
    <property type="entry name" value="FHA_dom"/>
</dbReference>
<feature type="coiled-coil region" evidence="1">
    <location>
        <begin position="932"/>
        <end position="1053"/>
    </location>
</feature>
<feature type="domain" description="FHA" evidence="3">
    <location>
        <begin position="224"/>
        <end position="262"/>
    </location>
</feature>
<keyword evidence="6" id="KW-1185">Reference proteome</keyword>
<feature type="region of interest" description="Disordered" evidence="2">
    <location>
        <begin position="497"/>
        <end position="535"/>
    </location>
</feature>
<dbReference type="EMBL" id="CAADRA010006926">
    <property type="protein sequence ID" value="VFT97366.1"/>
    <property type="molecule type" value="Genomic_DNA"/>
</dbReference>
<dbReference type="EMBL" id="VJMH01006900">
    <property type="protein sequence ID" value="KAF0687567.1"/>
    <property type="molecule type" value="Genomic_DNA"/>
</dbReference>
<protein>
    <submittedName>
        <fullName evidence="5">Aste57867_20686 protein</fullName>
    </submittedName>
</protein>
<reference evidence="5 6" key="1">
    <citation type="submission" date="2019-03" db="EMBL/GenBank/DDBJ databases">
        <authorList>
            <person name="Gaulin E."/>
            <person name="Dumas B."/>
        </authorList>
    </citation>
    <scope>NUCLEOTIDE SEQUENCE [LARGE SCALE GENOMIC DNA]</scope>
    <source>
        <strain evidence="5">CBS 568.67</strain>
    </source>
</reference>
<feature type="region of interest" description="Disordered" evidence="2">
    <location>
        <begin position="149"/>
        <end position="200"/>
    </location>
</feature>
<dbReference type="InterPro" id="IPR008984">
    <property type="entry name" value="SMAD_FHA_dom_sf"/>
</dbReference>
<dbReference type="PROSITE" id="PS50006">
    <property type="entry name" value="FHA_DOMAIN"/>
    <property type="match status" value="1"/>
</dbReference>
<proteinExistence type="predicted"/>
<evidence type="ECO:0000313" key="5">
    <source>
        <dbReference type="EMBL" id="VFT97366.1"/>
    </source>
</evidence>
<dbReference type="Gene3D" id="2.60.200.20">
    <property type="match status" value="2"/>
</dbReference>
<evidence type="ECO:0000313" key="6">
    <source>
        <dbReference type="Proteomes" id="UP000332933"/>
    </source>
</evidence>
<feature type="region of interest" description="Disordered" evidence="2">
    <location>
        <begin position="300"/>
        <end position="332"/>
    </location>
</feature>
<feature type="region of interest" description="Disordered" evidence="2">
    <location>
        <begin position="432"/>
        <end position="468"/>
    </location>
</feature>
<gene>
    <name evidence="5" type="primary">Aste57867_20686</name>
    <name evidence="4" type="ORF">As57867_020618</name>
    <name evidence="5" type="ORF">ASTE57867_20686</name>
</gene>
<keyword evidence="1" id="KW-0175">Coiled coil</keyword>
<evidence type="ECO:0000313" key="4">
    <source>
        <dbReference type="EMBL" id="KAF0687567.1"/>
    </source>
</evidence>
<feature type="compositionally biased region" description="Low complexity" evidence="2">
    <location>
        <begin position="364"/>
        <end position="376"/>
    </location>
</feature>
<dbReference type="CDD" id="cd00060">
    <property type="entry name" value="FHA"/>
    <property type="match status" value="2"/>
</dbReference>
<dbReference type="OrthoDB" id="79569at2759"/>
<dbReference type="Proteomes" id="UP000332933">
    <property type="component" value="Unassembled WGS sequence"/>
</dbReference>